<feature type="domain" description="Glycosyltransferase 2-like" evidence="5">
    <location>
        <begin position="5"/>
        <end position="155"/>
    </location>
</feature>
<evidence type="ECO:0000256" key="3">
    <source>
        <dbReference type="ARBA" id="ARBA00022679"/>
    </source>
</evidence>
<dbReference type="InterPro" id="IPR001173">
    <property type="entry name" value="Glyco_trans_2-like"/>
</dbReference>
<accession>A0A7W9EMB6</accession>
<evidence type="ECO:0000256" key="2">
    <source>
        <dbReference type="ARBA" id="ARBA00022676"/>
    </source>
</evidence>
<keyword evidence="4" id="KW-0812">Transmembrane</keyword>
<name>A0A7W9EMB6_9HYPH</name>
<dbReference type="PANTHER" id="PTHR43179">
    <property type="entry name" value="RHAMNOSYLTRANSFERASE WBBL"/>
    <property type="match status" value="1"/>
</dbReference>
<sequence length="320" mass="36447">MKIIIATTTRNRPVMICYLYKSLSSIYLPHECTTEFLIVENNTEDTSYKWLNDVRSSMADRTVTHLLETNIGISNARNRALEYAIQGDADFLVFVDDDEQVEADWLVKLVSEQQRLDLDIVGSPVRPIPAKPNLNPWKKLVWSGIEAHSIKAERKARMKWSENKADTIKIATGSWMGKMDFFRRTSLRFDSRIGLAGGEDWNLWIQARKLSAKTGWAPDAIVYETVPCCRISLSYHFRRNRDHNATEFGVLYRKNRRLALRRFPTKLLSRLWKLITSVFTLPFTAGPALISMAMALGGITGLFGALFGISSKHYSSTTGF</sequence>
<dbReference type="EMBL" id="JACIJG010000005">
    <property type="protein sequence ID" value="MBB5701910.1"/>
    <property type="molecule type" value="Genomic_DNA"/>
</dbReference>
<keyword evidence="2" id="KW-0328">Glycosyltransferase</keyword>
<dbReference type="PANTHER" id="PTHR43179:SF12">
    <property type="entry name" value="GALACTOFURANOSYLTRANSFERASE GLFT2"/>
    <property type="match status" value="1"/>
</dbReference>
<keyword evidence="3 6" id="KW-0808">Transferase</keyword>
<organism evidence="6 7">
    <name type="scientific">Brucella daejeonensis</name>
    <dbReference type="NCBI Taxonomy" id="659015"/>
    <lineage>
        <taxon>Bacteria</taxon>
        <taxon>Pseudomonadati</taxon>
        <taxon>Pseudomonadota</taxon>
        <taxon>Alphaproteobacteria</taxon>
        <taxon>Hyphomicrobiales</taxon>
        <taxon>Brucellaceae</taxon>
        <taxon>Brucella/Ochrobactrum group</taxon>
        <taxon>Brucella</taxon>
    </lineage>
</organism>
<comment type="similarity">
    <text evidence="1">Belongs to the glycosyltransferase 2 family.</text>
</comment>
<dbReference type="AlphaFoldDB" id="A0A7W9EMB6"/>
<dbReference type="Proteomes" id="UP000555546">
    <property type="component" value="Unassembled WGS sequence"/>
</dbReference>
<protein>
    <submittedName>
        <fullName evidence="6">Glycosyltransferase involved in cell wall biosynthesis</fullName>
    </submittedName>
</protein>
<dbReference type="InterPro" id="IPR029044">
    <property type="entry name" value="Nucleotide-diphossugar_trans"/>
</dbReference>
<dbReference type="Pfam" id="PF00535">
    <property type="entry name" value="Glycos_transf_2"/>
    <property type="match status" value="1"/>
</dbReference>
<evidence type="ECO:0000259" key="5">
    <source>
        <dbReference type="Pfam" id="PF00535"/>
    </source>
</evidence>
<keyword evidence="4" id="KW-1133">Transmembrane helix</keyword>
<dbReference type="GO" id="GO:0016757">
    <property type="term" value="F:glycosyltransferase activity"/>
    <property type="evidence" value="ECO:0007669"/>
    <property type="project" value="UniProtKB-KW"/>
</dbReference>
<evidence type="ECO:0000256" key="1">
    <source>
        <dbReference type="ARBA" id="ARBA00006739"/>
    </source>
</evidence>
<gene>
    <name evidence="6" type="ORF">FHS76_001772</name>
</gene>
<dbReference type="CDD" id="cd00761">
    <property type="entry name" value="Glyco_tranf_GTA_type"/>
    <property type="match status" value="1"/>
</dbReference>
<proteinExistence type="inferred from homology"/>
<comment type="caution">
    <text evidence="6">The sequence shown here is derived from an EMBL/GenBank/DDBJ whole genome shotgun (WGS) entry which is preliminary data.</text>
</comment>
<dbReference type="Gene3D" id="3.90.550.10">
    <property type="entry name" value="Spore Coat Polysaccharide Biosynthesis Protein SpsA, Chain A"/>
    <property type="match status" value="1"/>
</dbReference>
<dbReference type="RefSeq" id="WP_183650818.1">
    <property type="nucleotide sequence ID" value="NZ_JACIJG010000005.1"/>
</dbReference>
<evidence type="ECO:0000313" key="7">
    <source>
        <dbReference type="Proteomes" id="UP000555546"/>
    </source>
</evidence>
<dbReference type="SUPFAM" id="SSF53448">
    <property type="entry name" value="Nucleotide-diphospho-sugar transferases"/>
    <property type="match status" value="1"/>
</dbReference>
<evidence type="ECO:0000256" key="4">
    <source>
        <dbReference type="SAM" id="Phobius"/>
    </source>
</evidence>
<keyword evidence="7" id="KW-1185">Reference proteome</keyword>
<evidence type="ECO:0000313" key="6">
    <source>
        <dbReference type="EMBL" id="MBB5701910.1"/>
    </source>
</evidence>
<feature type="transmembrane region" description="Helical" evidence="4">
    <location>
        <begin position="289"/>
        <end position="309"/>
    </location>
</feature>
<keyword evidence="4" id="KW-0472">Membrane</keyword>
<reference evidence="6 7" key="1">
    <citation type="submission" date="2020-08" db="EMBL/GenBank/DDBJ databases">
        <title>Genomic Encyclopedia of Type Strains, Phase IV (KMG-IV): sequencing the most valuable type-strain genomes for metagenomic binning, comparative biology and taxonomic classification.</title>
        <authorList>
            <person name="Goeker M."/>
        </authorList>
    </citation>
    <scope>NUCLEOTIDE SEQUENCE [LARGE SCALE GENOMIC DNA]</scope>
    <source>
        <strain evidence="6 7">DSM 26944</strain>
    </source>
</reference>